<feature type="transmembrane region" description="Helical" evidence="13">
    <location>
        <begin position="190"/>
        <end position="208"/>
    </location>
</feature>
<accession>A0A9W6ZN52</accession>
<dbReference type="PANTHER" id="PTHR23289:SF2">
    <property type="entry name" value="CYTOCHROME C OXIDASE ASSEMBLY PROTEIN COX15 HOMOLOG"/>
    <property type="match status" value="1"/>
</dbReference>
<feature type="transmembrane region" description="Helical" evidence="13">
    <location>
        <begin position="160"/>
        <end position="178"/>
    </location>
</feature>
<dbReference type="InterPro" id="IPR003780">
    <property type="entry name" value="COX15/CtaA_fam"/>
</dbReference>
<keyword evidence="15" id="KW-1185">Reference proteome</keyword>
<dbReference type="PANTHER" id="PTHR23289">
    <property type="entry name" value="CYTOCHROME C OXIDASE ASSEMBLY PROTEIN COX15"/>
    <property type="match status" value="1"/>
</dbReference>
<keyword evidence="9 13" id="KW-0472">Membrane</keyword>
<feature type="compositionally biased region" description="Low complexity" evidence="12">
    <location>
        <begin position="17"/>
        <end position="32"/>
    </location>
</feature>
<evidence type="ECO:0000256" key="12">
    <source>
        <dbReference type="SAM" id="MobiDB-lite"/>
    </source>
</evidence>
<sequence>MKKENLHQQRGTSLFRNLSTSNKASNKASSKAISLSLSRAKSTLSNAPPRVLHPSSKRPPFKVHLPLTFSHNPNAAAGALCLGTAGIILTLISVGGLTRLTKSGLSMVHWSPHRVAPPTSREEWEGEFAIYKTYPEWQQRQSMTLDEFKYIFYWEWGHRILGRVVGTVYGGGLLALAATKRIPAGYGPRMFGLLALGGAQGAVGWWMVKSGLEEGRRGDRKEIRVSPYRLAAHLCTAVATYSGLVWTGMELLYPEAERRQAAKIVRDRLAELPREEAKEAMRKLRGLRGSVAVTTGLTFLTLASGAFVAGNSAGNAYNDWPLFNGEVVPWEDMKGGEGSGIWKLFENTAVVQFDHRMLAYLTAAAAGATLMRGRGATRGKLGDLNILSTQTRTGLGAMGAATAGQVTLGITTLVSNVPIELAAMHQLGSVAVLSAGLWTMNGMRFLGPKYGKEVAKRVVK</sequence>
<keyword evidence="3 13" id="KW-0812">Transmembrane</keyword>
<dbReference type="EMBL" id="BRXZ01002092">
    <property type="protein sequence ID" value="GMH54307.1"/>
    <property type="molecule type" value="Genomic_DNA"/>
</dbReference>
<feature type="transmembrane region" description="Helical" evidence="13">
    <location>
        <begin position="291"/>
        <end position="310"/>
    </location>
</feature>
<dbReference type="InterPro" id="IPR023754">
    <property type="entry name" value="HemeA_Synthase_type2"/>
</dbReference>
<keyword evidence="5 13" id="KW-1133">Transmembrane helix</keyword>
<protein>
    <submittedName>
        <fullName evidence="14">Uncharacterized protein</fullName>
    </submittedName>
</protein>
<evidence type="ECO:0000313" key="15">
    <source>
        <dbReference type="Proteomes" id="UP001165082"/>
    </source>
</evidence>
<dbReference type="Proteomes" id="UP001165082">
    <property type="component" value="Unassembled WGS sequence"/>
</dbReference>
<comment type="cofactor">
    <cofactor evidence="1">
        <name>heme b</name>
        <dbReference type="ChEBI" id="CHEBI:60344"/>
    </cofactor>
</comment>
<gene>
    <name evidence="14" type="ORF">TrRE_jg8376</name>
</gene>
<evidence type="ECO:0000256" key="8">
    <source>
        <dbReference type="ARBA" id="ARBA00023133"/>
    </source>
</evidence>
<comment type="caution">
    <text evidence="14">The sequence shown here is derived from an EMBL/GenBank/DDBJ whole genome shotgun (WGS) entry which is preliminary data.</text>
</comment>
<keyword evidence="6" id="KW-0560">Oxidoreductase</keyword>
<evidence type="ECO:0000256" key="4">
    <source>
        <dbReference type="ARBA" id="ARBA00022723"/>
    </source>
</evidence>
<dbReference type="Pfam" id="PF02628">
    <property type="entry name" value="COX15-CtaA"/>
    <property type="match status" value="1"/>
</dbReference>
<evidence type="ECO:0000256" key="13">
    <source>
        <dbReference type="SAM" id="Phobius"/>
    </source>
</evidence>
<keyword evidence="8" id="KW-0350">Heme biosynthesis</keyword>
<evidence type="ECO:0000256" key="7">
    <source>
        <dbReference type="ARBA" id="ARBA00023004"/>
    </source>
</evidence>
<reference evidence="14" key="1">
    <citation type="submission" date="2022-07" db="EMBL/GenBank/DDBJ databases">
        <title>Genome analysis of Parmales, a sister group of diatoms, reveals the evolutionary specialization of diatoms from phago-mixotrophs to photoautotrophs.</title>
        <authorList>
            <person name="Ban H."/>
            <person name="Sato S."/>
            <person name="Yoshikawa S."/>
            <person name="Kazumasa Y."/>
            <person name="Nakamura Y."/>
            <person name="Ichinomiya M."/>
            <person name="Saitoh K."/>
            <person name="Sato N."/>
            <person name="Blanc-Mathieu R."/>
            <person name="Endo H."/>
            <person name="Kuwata A."/>
            <person name="Ogata H."/>
        </authorList>
    </citation>
    <scope>NUCLEOTIDE SEQUENCE</scope>
</reference>
<comment type="subcellular location">
    <subcellularLocation>
        <location evidence="2">Membrane</location>
        <topology evidence="2">Multi-pass membrane protein</topology>
    </subcellularLocation>
</comment>
<comment type="pathway">
    <text evidence="10">Porphyrin-containing compound metabolism; heme A biosynthesis; heme A from heme O: step 1/1.</text>
</comment>
<dbReference type="GO" id="GO:0046872">
    <property type="term" value="F:metal ion binding"/>
    <property type="evidence" value="ECO:0007669"/>
    <property type="project" value="UniProtKB-KW"/>
</dbReference>
<evidence type="ECO:0000313" key="14">
    <source>
        <dbReference type="EMBL" id="GMH54307.1"/>
    </source>
</evidence>
<keyword evidence="4" id="KW-0479">Metal-binding</keyword>
<evidence type="ECO:0000256" key="1">
    <source>
        <dbReference type="ARBA" id="ARBA00001970"/>
    </source>
</evidence>
<dbReference type="GO" id="GO:0120547">
    <property type="term" value="F:heme A synthase activity"/>
    <property type="evidence" value="ECO:0007669"/>
    <property type="project" value="UniProtKB-EC"/>
</dbReference>
<proteinExistence type="predicted"/>
<comment type="catalytic activity">
    <reaction evidence="11">
        <text>Fe(II)-heme o + 2 A + H2O = Fe(II)-heme a + 2 AH2</text>
        <dbReference type="Rhea" id="RHEA:63388"/>
        <dbReference type="ChEBI" id="CHEBI:13193"/>
        <dbReference type="ChEBI" id="CHEBI:15377"/>
        <dbReference type="ChEBI" id="CHEBI:17499"/>
        <dbReference type="ChEBI" id="CHEBI:60530"/>
        <dbReference type="ChEBI" id="CHEBI:61715"/>
        <dbReference type="EC" id="1.17.99.9"/>
    </reaction>
    <physiologicalReaction direction="left-to-right" evidence="11">
        <dbReference type="Rhea" id="RHEA:63389"/>
    </physiologicalReaction>
</comment>
<evidence type="ECO:0000256" key="11">
    <source>
        <dbReference type="ARBA" id="ARBA00048044"/>
    </source>
</evidence>
<evidence type="ECO:0000256" key="6">
    <source>
        <dbReference type="ARBA" id="ARBA00023002"/>
    </source>
</evidence>
<evidence type="ECO:0000256" key="9">
    <source>
        <dbReference type="ARBA" id="ARBA00023136"/>
    </source>
</evidence>
<feature type="transmembrane region" description="Helical" evidence="13">
    <location>
        <begin position="75"/>
        <end position="97"/>
    </location>
</feature>
<evidence type="ECO:0000256" key="3">
    <source>
        <dbReference type="ARBA" id="ARBA00022692"/>
    </source>
</evidence>
<keyword evidence="7" id="KW-0408">Iron</keyword>
<evidence type="ECO:0000256" key="10">
    <source>
        <dbReference type="ARBA" id="ARBA00044501"/>
    </source>
</evidence>
<organism evidence="14 15">
    <name type="scientific">Triparma retinervis</name>
    <dbReference type="NCBI Taxonomy" id="2557542"/>
    <lineage>
        <taxon>Eukaryota</taxon>
        <taxon>Sar</taxon>
        <taxon>Stramenopiles</taxon>
        <taxon>Ochrophyta</taxon>
        <taxon>Bolidophyceae</taxon>
        <taxon>Parmales</taxon>
        <taxon>Triparmaceae</taxon>
        <taxon>Triparma</taxon>
    </lineage>
</organism>
<evidence type="ECO:0000256" key="2">
    <source>
        <dbReference type="ARBA" id="ARBA00004141"/>
    </source>
</evidence>
<dbReference type="OrthoDB" id="1726137at2759"/>
<feature type="region of interest" description="Disordered" evidence="12">
    <location>
        <begin position="1"/>
        <end position="32"/>
    </location>
</feature>
<dbReference type="GO" id="GO:0005743">
    <property type="term" value="C:mitochondrial inner membrane"/>
    <property type="evidence" value="ECO:0007669"/>
    <property type="project" value="TreeGrafter"/>
</dbReference>
<name>A0A9W6ZN52_9STRA</name>
<evidence type="ECO:0000256" key="5">
    <source>
        <dbReference type="ARBA" id="ARBA00022989"/>
    </source>
</evidence>
<dbReference type="GO" id="GO:0006784">
    <property type="term" value="P:heme A biosynthetic process"/>
    <property type="evidence" value="ECO:0007669"/>
    <property type="project" value="InterPro"/>
</dbReference>
<dbReference type="AlphaFoldDB" id="A0A9W6ZN52"/>
<dbReference type="GO" id="GO:0016653">
    <property type="term" value="F:oxidoreductase activity, acting on NAD(P)H, heme protein as acceptor"/>
    <property type="evidence" value="ECO:0007669"/>
    <property type="project" value="TreeGrafter"/>
</dbReference>